<dbReference type="InterPro" id="IPR036135">
    <property type="entry name" value="MoeA_linker/N_sf"/>
</dbReference>
<evidence type="ECO:0000256" key="1">
    <source>
        <dbReference type="ARBA" id="ARBA00001946"/>
    </source>
</evidence>
<evidence type="ECO:0000256" key="6">
    <source>
        <dbReference type="ARBA" id="ARBA00022679"/>
    </source>
</evidence>
<dbReference type="STRING" id="1122209.SAMN02745752_02776"/>
<dbReference type="Pfam" id="PF03453">
    <property type="entry name" value="MoeA_N"/>
    <property type="match status" value="1"/>
</dbReference>
<dbReference type="FunFam" id="3.40.980.10:FF:000004">
    <property type="entry name" value="Molybdopterin molybdenumtransferase"/>
    <property type="match status" value="1"/>
</dbReference>
<evidence type="ECO:0000256" key="7">
    <source>
        <dbReference type="ARBA" id="ARBA00022723"/>
    </source>
</evidence>
<dbReference type="GO" id="GO:0061599">
    <property type="term" value="F:molybdopterin molybdotransferase activity"/>
    <property type="evidence" value="ECO:0007669"/>
    <property type="project" value="UniProtKB-UniRule"/>
</dbReference>
<dbReference type="SUPFAM" id="SSF53218">
    <property type="entry name" value="Molybdenum cofactor biosynthesis proteins"/>
    <property type="match status" value="1"/>
</dbReference>
<evidence type="ECO:0000256" key="2">
    <source>
        <dbReference type="ARBA" id="ARBA00002901"/>
    </source>
</evidence>
<evidence type="ECO:0000256" key="11">
    <source>
        <dbReference type="RuleBase" id="RU365090"/>
    </source>
</evidence>
<keyword evidence="6 11" id="KW-0808">Transferase</keyword>
<dbReference type="SUPFAM" id="SSF63882">
    <property type="entry name" value="MoeA N-terminal region -like"/>
    <property type="match status" value="1"/>
</dbReference>
<sequence>MSLSCFDFTDKKNQLTLEEARQALLQPTSAQTPAVRLPLQQAAGCYLAAPIIAPINVPQNTNSAMDGFALKGTELARQQQWQLIGESLAGQRFSGKVEAGECVYITTGAPLPDGTDTVVMVEQCQRHEKQINISDAASIKPGSNVRQAGEDIRSGQTLLPAGQALGSAQLGLLASLGFSEVSVHQPLRVAVFSTGNEVTAPGLPLPGDGIYDTNRFTLQAMLQALGCQVTDLGILPDDLGSIRAALAEARHRHQLVLTSGGVSMGDADFVRSALNELGETRFWKLALRPGRPFAFGHLGQNDAGQTCLFAGLPGNPVAVVVTFMLLVQPLIQQLQGCQQRLPAPWRASSIEHLKSRTGRSDFHRGVFSISSNGQLQVKTTGPQGSGMLTSVHQGNCLIRIADDQAEIPAGAPVDIYPFHEWLPGYRGTAE</sequence>
<comment type="function">
    <text evidence="2 11">Catalyzes the insertion of molybdate into adenylated molybdopterin with the concomitant release of AMP.</text>
</comment>
<gene>
    <name evidence="13" type="ORF">SAMN02745752_02776</name>
</gene>
<dbReference type="InterPro" id="IPR036425">
    <property type="entry name" value="MoaB/Mog-like_dom_sf"/>
</dbReference>
<evidence type="ECO:0000256" key="5">
    <source>
        <dbReference type="ARBA" id="ARBA00022505"/>
    </source>
</evidence>
<dbReference type="Gene3D" id="2.170.190.11">
    <property type="entry name" value="Molybdopterin biosynthesis moea protein, domain 3"/>
    <property type="match status" value="1"/>
</dbReference>
<dbReference type="AlphaFoldDB" id="A0A1K1ZPB0"/>
<dbReference type="Proteomes" id="UP000182350">
    <property type="component" value="Unassembled WGS sequence"/>
</dbReference>
<keyword evidence="8 11" id="KW-0460">Magnesium</keyword>
<evidence type="ECO:0000256" key="9">
    <source>
        <dbReference type="ARBA" id="ARBA00023150"/>
    </source>
</evidence>
<dbReference type="InterPro" id="IPR038987">
    <property type="entry name" value="MoeA-like"/>
</dbReference>
<dbReference type="EC" id="2.10.1.1" evidence="11"/>
<keyword evidence="5 11" id="KW-0500">Molybdenum</keyword>
<comment type="catalytic activity">
    <reaction evidence="10">
        <text>adenylyl-molybdopterin + molybdate = Mo-molybdopterin + AMP + H(+)</text>
        <dbReference type="Rhea" id="RHEA:35047"/>
        <dbReference type="ChEBI" id="CHEBI:15378"/>
        <dbReference type="ChEBI" id="CHEBI:36264"/>
        <dbReference type="ChEBI" id="CHEBI:62727"/>
        <dbReference type="ChEBI" id="CHEBI:71302"/>
        <dbReference type="ChEBI" id="CHEBI:456215"/>
        <dbReference type="EC" id="2.10.1.1"/>
    </reaction>
</comment>
<dbReference type="NCBIfam" id="NF045515">
    <property type="entry name" value="Glp_gephyrin"/>
    <property type="match status" value="1"/>
</dbReference>
<dbReference type="InterPro" id="IPR001453">
    <property type="entry name" value="MoaB/Mog_dom"/>
</dbReference>
<keyword evidence="9 11" id="KW-0501">Molybdenum cofactor biosynthesis</keyword>
<dbReference type="RefSeq" id="WP_072327093.1">
    <property type="nucleotide sequence ID" value="NZ_FPJW01000012.1"/>
</dbReference>
<proteinExistence type="inferred from homology"/>
<dbReference type="Pfam" id="PF00994">
    <property type="entry name" value="MoCF_biosynth"/>
    <property type="match status" value="1"/>
</dbReference>
<dbReference type="SMART" id="SM00852">
    <property type="entry name" value="MoCF_biosynth"/>
    <property type="match status" value="1"/>
</dbReference>
<dbReference type="PROSITE" id="PS01079">
    <property type="entry name" value="MOCF_BIOSYNTHESIS_2"/>
    <property type="match status" value="1"/>
</dbReference>
<dbReference type="Gene3D" id="2.40.340.10">
    <property type="entry name" value="MoeA, C-terminal, domain IV"/>
    <property type="match status" value="1"/>
</dbReference>
<evidence type="ECO:0000256" key="4">
    <source>
        <dbReference type="ARBA" id="ARBA00010763"/>
    </source>
</evidence>
<dbReference type="PANTHER" id="PTHR10192:SF31">
    <property type="entry name" value="MOLYBDOPTERIN MOLYBDENUMTRANSFERASE"/>
    <property type="match status" value="1"/>
</dbReference>
<evidence type="ECO:0000259" key="12">
    <source>
        <dbReference type="SMART" id="SM00852"/>
    </source>
</evidence>
<dbReference type="InterPro" id="IPR008284">
    <property type="entry name" value="MoCF_biosynth_CS"/>
</dbReference>
<keyword evidence="14" id="KW-1185">Reference proteome</keyword>
<comment type="cofactor">
    <cofactor evidence="1 11">
        <name>Mg(2+)</name>
        <dbReference type="ChEBI" id="CHEBI:18420"/>
    </cofactor>
</comment>
<evidence type="ECO:0000256" key="3">
    <source>
        <dbReference type="ARBA" id="ARBA00005046"/>
    </source>
</evidence>
<dbReference type="Gene3D" id="3.90.105.10">
    <property type="entry name" value="Molybdopterin biosynthesis moea protein, domain 2"/>
    <property type="match status" value="1"/>
</dbReference>
<dbReference type="GO" id="GO:0006777">
    <property type="term" value="P:Mo-molybdopterin cofactor biosynthetic process"/>
    <property type="evidence" value="ECO:0007669"/>
    <property type="project" value="UniProtKB-UniRule"/>
</dbReference>
<dbReference type="NCBIfam" id="TIGR00177">
    <property type="entry name" value="molyb_syn"/>
    <property type="match status" value="1"/>
</dbReference>
<evidence type="ECO:0000313" key="13">
    <source>
        <dbReference type="EMBL" id="SFX75571.1"/>
    </source>
</evidence>
<dbReference type="UniPathway" id="UPA00344"/>
<dbReference type="GO" id="GO:0005829">
    <property type="term" value="C:cytosol"/>
    <property type="evidence" value="ECO:0007669"/>
    <property type="project" value="TreeGrafter"/>
</dbReference>
<evidence type="ECO:0000256" key="10">
    <source>
        <dbReference type="ARBA" id="ARBA00047317"/>
    </source>
</evidence>
<dbReference type="GO" id="GO:0046872">
    <property type="term" value="F:metal ion binding"/>
    <property type="evidence" value="ECO:0007669"/>
    <property type="project" value="UniProtKB-UniRule"/>
</dbReference>
<protein>
    <recommendedName>
        <fullName evidence="11">Molybdopterin molybdenumtransferase</fullName>
        <ecNumber evidence="11">2.10.1.1</ecNumber>
    </recommendedName>
</protein>
<comment type="similarity">
    <text evidence="4 11">Belongs to the MoeA family.</text>
</comment>
<dbReference type="PANTHER" id="PTHR10192">
    <property type="entry name" value="MOLYBDOPTERIN BIOSYNTHESIS PROTEIN"/>
    <property type="match status" value="1"/>
</dbReference>
<dbReference type="InterPro" id="IPR005110">
    <property type="entry name" value="MoeA_linker/N"/>
</dbReference>
<accession>A0A1K1ZPB0</accession>
<evidence type="ECO:0000313" key="14">
    <source>
        <dbReference type="Proteomes" id="UP000182350"/>
    </source>
</evidence>
<dbReference type="SUPFAM" id="SSF63867">
    <property type="entry name" value="MoeA C-terminal domain-like"/>
    <property type="match status" value="1"/>
</dbReference>
<dbReference type="CDD" id="cd00887">
    <property type="entry name" value="MoeA"/>
    <property type="match status" value="1"/>
</dbReference>
<name>A0A1K1ZPB0_9GAMM</name>
<organism evidence="13 14">
    <name type="scientific">Marinospirillum alkaliphilum DSM 21637</name>
    <dbReference type="NCBI Taxonomy" id="1122209"/>
    <lineage>
        <taxon>Bacteria</taxon>
        <taxon>Pseudomonadati</taxon>
        <taxon>Pseudomonadota</taxon>
        <taxon>Gammaproteobacteria</taxon>
        <taxon>Oceanospirillales</taxon>
        <taxon>Oceanospirillaceae</taxon>
        <taxon>Marinospirillum</taxon>
    </lineage>
</organism>
<dbReference type="EMBL" id="FPJW01000012">
    <property type="protein sequence ID" value="SFX75571.1"/>
    <property type="molecule type" value="Genomic_DNA"/>
</dbReference>
<evidence type="ECO:0000256" key="8">
    <source>
        <dbReference type="ARBA" id="ARBA00022842"/>
    </source>
</evidence>
<dbReference type="Gene3D" id="3.40.980.10">
    <property type="entry name" value="MoaB/Mog-like domain"/>
    <property type="match status" value="1"/>
</dbReference>
<keyword evidence="7 11" id="KW-0479">Metal-binding</keyword>
<dbReference type="Pfam" id="PF03454">
    <property type="entry name" value="MoeA_C"/>
    <property type="match status" value="1"/>
</dbReference>
<comment type="pathway">
    <text evidence="3 11">Cofactor biosynthesis; molybdopterin biosynthesis.</text>
</comment>
<dbReference type="InterPro" id="IPR036688">
    <property type="entry name" value="MoeA_C_domain_IV_sf"/>
</dbReference>
<dbReference type="InterPro" id="IPR005111">
    <property type="entry name" value="MoeA_C_domain_IV"/>
</dbReference>
<feature type="domain" description="MoaB/Mog" evidence="12">
    <location>
        <begin position="190"/>
        <end position="333"/>
    </location>
</feature>
<reference evidence="13 14" key="1">
    <citation type="submission" date="2016-11" db="EMBL/GenBank/DDBJ databases">
        <authorList>
            <person name="Jaros S."/>
            <person name="Januszkiewicz K."/>
            <person name="Wedrychowicz H."/>
        </authorList>
    </citation>
    <scope>NUCLEOTIDE SEQUENCE [LARGE SCALE GENOMIC DNA]</scope>
    <source>
        <strain evidence="13 14">DSM 21637</strain>
    </source>
</reference>